<accession>A0ABU6ZG15</accession>
<organism evidence="2 3">
    <name type="scientific">Stylosanthes scabra</name>
    <dbReference type="NCBI Taxonomy" id="79078"/>
    <lineage>
        <taxon>Eukaryota</taxon>
        <taxon>Viridiplantae</taxon>
        <taxon>Streptophyta</taxon>
        <taxon>Embryophyta</taxon>
        <taxon>Tracheophyta</taxon>
        <taxon>Spermatophyta</taxon>
        <taxon>Magnoliopsida</taxon>
        <taxon>eudicotyledons</taxon>
        <taxon>Gunneridae</taxon>
        <taxon>Pentapetalae</taxon>
        <taxon>rosids</taxon>
        <taxon>fabids</taxon>
        <taxon>Fabales</taxon>
        <taxon>Fabaceae</taxon>
        <taxon>Papilionoideae</taxon>
        <taxon>50 kb inversion clade</taxon>
        <taxon>dalbergioids sensu lato</taxon>
        <taxon>Dalbergieae</taxon>
        <taxon>Pterocarpus clade</taxon>
        <taxon>Stylosanthes</taxon>
    </lineage>
</organism>
<dbReference type="Proteomes" id="UP001341840">
    <property type="component" value="Unassembled WGS sequence"/>
</dbReference>
<comment type="caution">
    <text evidence="2">The sequence shown here is derived from an EMBL/GenBank/DDBJ whole genome shotgun (WGS) entry which is preliminary data.</text>
</comment>
<name>A0ABU6ZG15_9FABA</name>
<feature type="region of interest" description="Disordered" evidence="1">
    <location>
        <begin position="1"/>
        <end position="22"/>
    </location>
</feature>
<dbReference type="EMBL" id="JASCZI010272186">
    <property type="protein sequence ID" value="MED6220879.1"/>
    <property type="molecule type" value="Genomic_DNA"/>
</dbReference>
<evidence type="ECO:0000313" key="3">
    <source>
        <dbReference type="Proteomes" id="UP001341840"/>
    </source>
</evidence>
<feature type="region of interest" description="Disordered" evidence="1">
    <location>
        <begin position="37"/>
        <end position="100"/>
    </location>
</feature>
<sequence>MEWGSKERKKGGQPNSTRPKMCFSQKLVWTFTELATATLSRGSDKPRGSGGAPNPAKNPKPSSIGRAAMALTLDQQTPKLANSHKHRWPPSLQSSSVDSGASPATVQLCLHPVAAPSSSLEVAGLKVAATHPCLPPHEPIPSSILADTAPKVAAVQPCVQLASVPHVEGETDPKVADVVPRCTAMEVSTDVEGVSKMAAAP</sequence>
<evidence type="ECO:0000313" key="2">
    <source>
        <dbReference type="EMBL" id="MED6220879.1"/>
    </source>
</evidence>
<protein>
    <submittedName>
        <fullName evidence="2">Uncharacterized protein</fullName>
    </submittedName>
</protein>
<proteinExistence type="predicted"/>
<gene>
    <name evidence="2" type="ORF">PIB30_049006</name>
</gene>
<evidence type="ECO:0000256" key="1">
    <source>
        <dbReference type="SAM" id="MobiDB-lite"/>
    </source>
</evidence>
<keyword evidence="3" id="KW-1185">Reference proteome</keyword>
<feature type="compositionally biased region" description="Polar residues" evidence="1">
    <location>
        <begin position="91"/>
        <end position="100"/>
    </location>
</feature>
<reference evidence="2 3" key="1">
    <citation type="journal article" date="2023" name="Plants (Basel)">
        <title>Bridging the Gap: Combining Genomics and Transcriptomics Approaches to Understand Stylosanthes scabra, an Orphan Legume from the Brazilian Caatinga.</title>
        <authorList>
            <person name="Ferreira-Neto J.R.C."/>
            <person name="da Silva M.D."/>
            <person name="Binneck E."/>
            <person name="de Melo N.F."/>
            <person name="da Silva R.H."/>
            <person name="de Melo A.L.T.M."/>
            <person name="Pandolfi V."/>
            <person name="Bustamante F.O."/>
            <person name="Brasileiro-Vidal A.C."/>
            <person name="Benko-Iseppon A.M."/>
        </authorList>
    </citation>
    <scope>NUCLEOTIDE SEQUENCE [LARGE SCALE GENOMIC DNA]</scope>
    <source>
        <tissue evidence="2">Leaves</tissue>
    </source>
</reference>